<reference evidence="1" key="1">
    <citation type="submission" date="2019-03" db="EMBL/GenBank/DDBJ databases">
        <title>Single cell metagenomics reveals metabolic interactions within the superorganism composed of flagellate Streblomastix strix and complex community of Bacteroidetes bacteria on its surface.</title>
        <authorList>
            <person name="Treitli S.C."/>
            <person name="Kolisko M."/>
            <person name="Husnik F."/>
            <person name="Keeling P."/>
            <person name="Hampl V."/>
        </authorList>
    </citation>
    <scope>NUCLEOTIDE SEQUENCE</scope>
    <source>
        <strain evidence="1">STM</strain>
    </source>
</reference>
<protein>
    <submittedName>
        <fullName evidence="1">Uncharacterized protein</fullName>
    </submittedName>
</protein>
<dbReference type="EMBL" id="SNRY01000399">
    <property type="protein sequence ID" value="KAA6341293.1"/>
    <property type="molecule type" value="Genomic_DNA"/>
</dbReference>
<dbReference type="AlphaFoldDB" id="A0A5J4S7E6"/>
<accession>A0A5J4S7E6</accession>
<name>A0A5J4S7E6_9ZZZZ</name>
<sequence length="226" mass="27799">MQNILEGYILSPHSKNEDFTLEHLYDKEKLKKDGFSFFKKNADELIPFYIRSMNNFDGLSLYKVCLWRDMEQESKPLLFKFIERIYFSNWNEHFKKHIFKFNFLRTVVKKIDSQNEIIFSYKYEWCDKIIRFDLKNDYSYVKYFHINKRLLVFEDNEGHKKVEMFDESSNKKHIFYWNNDNKENEFYKIQKIKENSDNIPEFYLSSFGNFLLPKNAKEIKYKTEDV</sequence>
<comment type="caution">
    <text evidence="1">The sequence shown here is derived from an EMBL/GenBank/DDBJ whole genome shotgun (WGS) entry which is preliminary data.</text>
</comment>
<proteinExistence type="predicted"/>
<evidence type="ECO:0000313" key="1">
    <source>
        <dbReference type="EMBL" id="KAA6341293.1"/>
    </source>
</evidence>
<organism evidence="1">
    <name type="scientific">termite gut metagenome</name>
    <dbReference type="NCBI Taxonomy" id="433724"/>
    <lineage>
        <taxon>unclassified sequences</taxon>
        <taxon>metagenomes</taxon>
        <taxon>organismal metagenomes</taxon>
    </lineage>
</organism>
<gene>
    <name evidence="1" type="ORF">EZS27_010880</name>
</gene>